<dbReference type="EMBL" id="JABWUV010000012">
    <property type="protein sequence ID" value="KAF6315515.1"/>
    <property type="molecule type" value="Genomic_DNA"/>
</dbReference>
<evidence type="ECO:0000313" key="2">
    <source>
        <dbReference type="EMBL" id="KAF6315515.1"/>
    </source>
</evidence>
<feature type="compositionally biased region" description="Polar residues" evidence="1">
    <location>
        <begin position="30"/>
        <end position="60"/>
    </location>
</feature>
<feature type="region of interest" description="Disordered" evidence="1">
    <location>
        <begin position="17"/>
        <end position="98"/>
    </location>
</feature>
<dbReference type="VEuPathDB" id="HostDB:GeneID_118667676"/>
<evidence type="ECO:0000256" key="1">
    <source>
        <dbReference type="SAM" id="MobiDB-lite"/>
    </source>
</evidence>
<reference evidence="2 3" key="1">
    <citation type="journal article" date="2020" name="Nature">
        <title>Six reference-quality genomes reveal evolution of bat adaptations.</title>
        <authorList>
            <person name="Jebb D."/>
            <person name="Huang Z."/>
            <person name="Pippel M."/>
            <person name="Hughes G.M."/>
            <person name="Lavrichenko K."/>
            <person name="Devanna P."/>
            <person name="Winkler S."/>
            <person name="Jermiin L.S."/>
            <person name="Skirmuntt E.C."/>
            <person name="Katzourakis A."/>
            <person name="Burkitt-Gray L."/>
            <person name="Ray D.A."/>
            <person name="Sullivan K.A.M."/>
            <person name="Roscito J.G."/>
            <person name="Kirilenko B.M."/>
            <person name="Davalos L.M."/>
            <person name="Corthals A.P."/>
            <person name="Power M.L."/>
            <person name="Jones G."/>
            <person name="Ransome R.D."/>
            <person name="Dechmann D.K.N."/>
            <person name="Locatelli A.G."/>
            <person name="Puechmaille S.J."/>
            <person name="Fedrigo O."/>
            <person name="Jarvis E.D."/>
            <person name="Hiller M."/>
            <person name="Vernes S.C."/>
            <person name="Myers E.W."/>
            <person name="Teeling E.C."/>
        </authorList>
    </citation>
    <scope>NUCLEOTIDE SEQUENCE [LARGE SCALE GENOMIC DNA]</scope>
    <source>
        <strain evidence="2">MMyoMyo1</strain>
        <tissue evidence="2">Flight muscle</tissue>
    </source>
</reference>
<gene>
    <name evidence="2" type="ORF">mMyoMyo1_018991</name>
</gene>
<evidence type="ECO:0000313" key="3">
    <source>
        <dbReference type="Proteomes" id="UP000527355"/>
    </source>
</evidence>
<keyword evidence="3" id="KW-1185">Reference proteome</keyword>
<protein>
    <submittedName>
        <fullName evidence="2">Testis expressed 48</fullName>
    </submittedName>
</protein>
<dbReference type="AlphaFoldDB" id="A0A7J7URJ5"/>
<dbReference type="Proteomes" id="UP000527355">
    <property type="component" value="Unassembled WGS sequence"/>
</dbReference>
<sequence>MASSRNLASRIFCSCCQDSDDDSSTDDSSIPSQIQEQQRGLQANELDQQNSSSKYTSTASGLPLGQPLMRSEKDSWSSSSDFDDVPQRGFQKRNLDRYAQNQWPFQPCLIGRP</sequence>
<organism evidence="2 3">
    <name type="scientific">Myotis myotis</name>
    <name type="common">Greater mouse-eared bat</name>
    <name type="synonym">Vespertilio myotis</name>
    <dbReference type="NCBI Taxonomy" id="51298"/>
    <lineage>
        <taxon>Eukaryota</taxon>
        <taxon>Metazoa</taxon>
        <taxon>Chordata</taxon>
        <taxon>Craniata</taxon>
        <taxon>Vertebrata</taxon>
        <taxon>Euteleostomi</taxon>
        <taxon>Mammalia</taxon>
        <taxon>Eutheria</taxon>
        <taxon>Laurasiatheria</taxon>
        <taxon>Chiroptera</taxon>
        <taxon>Yangochiroptera</taxon>
        <taxon>Vespertilionidae</taxon>
        <taxon>Myotis</taxon>
    </lineage>
</organism>
<proteinExistence type="predicted"/>
<name>A0A7J7URJ5_MYOMY</name>
<comment type="caution">
    <text evidence="2">The sequence shown here is derived from an EMBL/GenBank/DDBJ whole genome shotgun (WGS) entry which is preliminary data.</text>
</comment>
<accession>A0A7J7URJ5</accession>